<dbReference type="Pfam" id="PF07914">
    <property type="entry name" value="DUF1679"/>
    <property type="match status" value="2"/>
</dbReference>
<evidence type="ECO:0000313" key="3">
    <source>
        <dbReference type="Proteomes" id="UP001176961"/>
    </source>
</evidence>
<dbReference type="Gene3D" id="3.90.1200.10">
    <property type="match status" value="2"/>
</dbReference>
<dbReference type="SMART" id="SM00587">
    <property type="entry name" value="CHK"/>
    <property type="match status" value="2"/>
</dbReference>
<dbReference type="InterPro" id="IPR052961">
    <property type="entry name" value="Oxido-Kinase-like_Enzymes"/>
</dbReference>
<dbReference type="InterPro" id="IPR012877">
    <property type="entry name" value="Dhs-27"/>
</dbReference>
<evidence type="ECO:0000259" key="1">
    <source>
        <dbReference type="SMART" id="SM00587"/>
    </source>
</evidence>
<dbReference type="Proteomes" id="UP001176961">
    <property type="component" value="Unassembled WGS sequence"/>
</dbReference>
<sequence length="853" mass="99093">MNLYTPADGLFGTHVTWEDIEGDLQRELHTAAKFGANKTAKNIGDMKGFMSRMVLIDPDWQNINNDLPKKFVVKIISSLAMLELTEKLSKARNLPNHFSTEEMKKTIEVKQWKAHNVEVSVYNQLLKLPKGKMPMPKIYYMKKFSDVNPVKGYIIMEYVTDLHSVRVYDNVPPEAIIETLHALAAMEAMSLKFSSDEEKQFPRRFFTEFYKDFLAEDALHNIMKICRSFAAGKFAAKADKIEEILTALIDEQWLDQVPEELGMQRVLCHGDLWSSNMLWKQNNNSFDMVALIDFQTAHMGCPATDIARLFGTCLSGRYKQLHWEELLEQFYEYLLEEVGNGKMPFTLDQLKESYRRVLPMCTFLVLATVAAFFNELENCPEEDKKKKGMDILTEKVGCMMDDILYYHERNMLLGNENKKPRSCLEISKELNLYTPAGGLFDTHVTWEDIEKDLQREFHTSASFGPNKSAMNIGEGRGFMSKIVLIEPDWQHKDKYLPKQFVVKIISSLAMLQVFGVLSSDRNAPDAFKEMKKQIESNQKLAHNVEVNAYTHLLELPEEKVPIPKIYYMEKFSESNPVKGYIIMDFIDDLQLVHVYDNIPPKATIKILRALAAMQAMSMKFSAEEKRKFLPLPFANLFDELFGKEKQHSVVATCHSFAPALSEKIDKMEEILPAILDAEWLDQIPEKLKMQRVLCHGDMWSANMLWKRNGEERVDMVALIDFQTAHMGCPAFDLVRLFGTCLCGRYRQLHWEELLEEFYAYLVEEVAYGEMPYTFEQLKESYRRCLPMGLFFALFAMSFFFDEVLKCSEEDKRRKQIDILIEKMECALDDLIVYHKRNVKLREHSNVIFKKRRQ</sequence>
<accession>A0AA36GEW9</accession>
<feature type="domain" description="CHK kinase-like" evidence="1">
    <location>
        <begin position="580"/>
        <end position="767"/>
    </location>
</feature>
<dbReference type="EMBL" id="CATQJL010000001">
    <property type="protein sequence ID" value="CAJ0588398.1"/>
    <property type="molecule type" value="Genomic_DNA"/>
</dbReference>
<reference evidence="2" key="1">
    <citation type="submission" date="2023-07" db="EMBL/GenBank/DDBJ databases">
        <authorList>
            <consortium name="CYATHOMIX"/>
        </authorList>
    </citation>
    <scope>NUCLEOTIDE SEQUENCE</scope>
    <source>
        <strain evidence="2">N/A</strain>
    </source>
</reference>
<dbReference type="InterPro" id="IPR011009">
    <property type="entry name" value="Kinase-like_dom_sf"/>
</dbReference>
<dbReference type="InterPro" id="IPR015897">
    <property type="entry name" value="CHK_kinase-like"/>
</dbReference>
<evidence type="ECO:0000313" key="2">
    <source>
        <dbReference type="EMBL" id="CAJ0588398.1"/>
    </source>
</evidence>
<keyword evidence="3" id="KW-1185">Reference proteome</keyword>
<comment type="caution">
    <text evidence="2">The sequence shown here is derived from an EMBL/GenBank/DDBJ whole genome shotgun (WGS) entry which is preliminary data.</text>
</comment>
<protein>
    <recommendedName>
        <fullName evidence="1">CHK kinase-like domain-containing protein</fullName>
    </recommendedName>
</protein>
<dbReference type="SUPFAM" id="SSF56112">
    <property type="entry name" value="Protein kinase-like (PK-like)"/>
    <property type="match status" value="2"/>
</dbReference>
<organism evidence="2 3">
    <name type="scientific">Cylicocyclus nassatus</name>
    <name type="common">Nematode worm</name>
    <dbReference type="NCBI Taxonomy" id="53992"/>
    <lineage>
        <taxon>Eukaryota</taxon>
        <taxon>Metazoa</taxon>
        <taxon>Ecdysozoa</taxon>
        <taxon>Nematoda</taxon>
        <taxon>Chromadorea</taxon>
        <taxon>Rhabditida</taxon>
        <taxon>Rhabditina</taxon>
        <taxon>Rhabditomorpha</taxon>
        <taxon>Strongyloidea</taxon>
        <taxon>Strongylidae</taxon>
        <taxon>Cylicocyclus</taxon>
    </lineage>
</organism>
<proteinExistence type="predicted"/>
<dbReference type="PANTHER" id="PTHR23020">
    <property type="entry name" value="UNCHARACTERIZED NUCLEAR HORMONE RECEPTOR-RELATED"/>
    <property type="match status" value="1"/>
</dbReference>
<dbReference type="AlphaFoldDB" id="A0AA36GEW9"/>
<name>A0AA36GEW9_CYLNA</name>
<feature type="domain" description="CHK kinase-like" evidence="1">
    <location>
        <begin position="153"/>
        <end position="340"/>
    </location>
</feature>
<dbReference type="PANTHER" id="PTHR23020:SF8">
    <property type="entry name" value="CHK KINASE-LIKE DOMAIN-CONTAINING PROTEIN"/>
    <property type="match status" value="1"/>
</dbReference>
<gene>
    <name evidence="2" type="ORF">CYNAS_LOCUS381</name>
</gene>